<sequence length="387" mass="44391">MNDSFDQISYIIKQIFQSGRSAQFVDQLTKFAGRKDAEIETMCRYHYEEFVNSVDQLLKIRVGTQELKRNLNTLNHEVQAVSRKTLDQKRQMIKYRQTLLHLELATELLQNSWQIMDTLTKIPKQLEQRKYSAALRMLDDIESRSLPALHHLAFGPRVRAAVDAYQAKIRQLVLTDVRQWFHSAQAQTLELGARKDQDDEEDEEDDDEDDDDPGLLLDIKPLYAGLYIHDMMNRRSELKASYEEHRRSHANTVLSTRYERYLAGILGFFLKEAQVLRSTQNFLSRGSLEAVWDTAVDRLVSTTEAALAAADVRVVERLRPLAHAATAAMERAGFSVFRLADLHLSLSRRFAVCLVGETRAQLHALTRAAEPTSLTVANQDAYDRILQ</sequence>
<keyword evidence="4" id="KW-1185">Reference proteome</keyword>
<feature type="region of interest" description="Disordered" evidence="1">
    <location>
        <begin position="191"/>
        <end position="216"/>
    </location>
</feature>
<evidence type="ECO:0000313" key="3">
    <source>
        <dbReference type="EMBL" id="RKO99944.1"/>
    </source>
</evidence>
<dbReference type="GO" id="GO:0006886">
    <property type="term" value="P:intracellular protein transport"/>
    <property type="evidence" value="ECO:0007669"/>
    <property type="project" value="InterPro"/>
</dbReference>
<feature type="compositionally biased region" description="Acidic residues" evidence="1">
    <location>
        <begin position="198"/>
        <end position="213"/>
    </location>
</feature>
<evidence type="ECO:0000313" key="4">
    <source>
        <dbReference type="Proteomes" id="UP000274922"/>
    </source>
</evidence>
<dbReference type="GO" id="GO:0006893">
    <property type="term" value="P:Golgi to plasma membrane transport"/>
    <property type="evidence" value="ECO:0007669"/>
    <property type="project" value="TreeGrafter"/>
</dbReference>
<dbReference type="PANTHER" id="PTHR12702">
    <property type="entry name" value="SEC15"/>
    <property type="match status" value="1"/>
</dbReference>
<dbReference type="OrthoDB" id="2152957at2759"/>
<name>A0A4P9X4G8_9FUNG</name>
<dbReference type="AlphaFoldDB" id="A0A4P9X4G8"/>
<dbReference type="InterPro" id="IPR048359">
    <property type="entry name" value="EXOC6_Sec15_N"/>
</dbReference>
<dbReference type="PANTHER" id="PTHR12702:SF0">
    <property type="entry name" value="EXOCYST COMPLEX COMPONENT 6"/>
    <property type="match status" value="1"/>
</dbReference>
<dbReference type="STRING" id="1555241.A0A4P9X4G8"/>
<dbReference type="InterPro" id="IPR007225">
    <property type="entry name" value="EXOC6/Sec15"/>
</dbReference>
<dbReference type="EMBL" id="ML014245">
    <property type="protein sequence ID" value="RKO99944.1"/>
    <property type="molecule type" value="Genomic_DNA"/>
</dbReference>
<evidence type="ECO:0000256" key="1">
    <source>
        <dbReference type="SAM" id="MobiDB-lite"/>
    </source>
</evidence>
<dbReference type="GO" id="GO:0000145">
    <property type="term" value="C:exocyst"/>
    <property type="evidence" value="ECO:0007669"/>
    <property type="project" value="TreeGrafter"/>
</dbReference>
<dbReference type="Proteomes" id="UP000274922">
    <property type="component" value="Unassembled WGS sequence"/>
</dbReference>
<gene>
    <name evidence="3" type="ORF">CXG81DRAFT_13828</name>
</gene>
<dbReference type="GO" id="GO:0016020">
    <property type="term" value="C:membrane"/>
    <property type="evidence" value="ECO:0007669"/>
    <property type="project" value="TreeGrafter"/>
</dbReference>
<feature type="non-terminal residue" evidence="3">
    <location>
        <position position="387"/>
    </location>
</feature>
<dbReference type="Pfam" id="PF20651">
    <property type="entry name" value="EXOC6_Sec15_N"/>
    <property type="match status" value="1"/>
</dbReference>
<organism evidence="3 4">
    <name type="scientific">Caulochytrium protostelioides</name>
    <dbReference type="NCBI Taxonomy" id="1555241"/>
    <lineage>
        <taxon>Eukaryota</taxon>
        <taxon>Fungi</taxon>
        <taxon>Fungi incertae sedis</taxon>
        <taxon>Chytridiomycota</taxon>
        <taxon>Chytridiomycota incertae sedis</taxon>
        <taxon>Chytridiomycetes</taxon>
        <taxon>Caulochytriales</taxon>
        <taxon>Caulochytriaceae</taxon>
        <taxon>Caulochytrium</taxon>
    </lineage>
</organism>
<dbReference type="GO" id="GO:0090522">
    <property type="term" value="P:vesicle tethering involved in exocytosis"/>
    <property type="evidence" value="ECO:0007669"/>
    <property type="project" value="InterPro"/>
</dbReference>
<reference evidence="4" key="1">
    <citation type="journal article" date="2018" name="Nat. Microbiol.">
        <title>Leveraging single-cell genomics to expand the fungal tree of life.</title>
        <authorList>
            <person name="Ahrendt S.R."/>
            <person name="Quandt C.A."/>
            <person name="Ciobanu D."/>
            <person name="Clum A."/>
            <person name="Salamov A."/>
            <person name="Andreopoulos B."/>
            <person name="Cheng J.F."/>
            <person name="Woyke T."/>
            <person name="Pelin A."/>
            <person name="Henrissat B."/>
            <person name="Reynolds N.K."/>
            <person name="Benny G.L."/>
            <person name="Smith M.E."/>
            <person name="James T.Y."/>
            <person name="Grigoriev I.V."/>
        </authorList>
    </citation>
    <scope>NUCLEOTIDE SEQUENCE [LARGE SCALE GENOMIC DNA]</scope>
    <source>
        <strain evidence="4">ATCC 52028</strain>
    </source>
</reference>
<feature type="domain" description="Exocyst complex component EXOC6/Sec15 N-terminal" evidence="2">
    <location>
        <begin position="27"/>
        <end position="192"/>
    </location>
</feature>
<evidence type="ECO:0000259" key="2">
    <source>
        <dbReference type="Pfam" id="PF20651"/>
    </source>
</evidence>
<proteinExistence type="predicted"/>
<protein>
    <recommendedName>
        <fullName evidence="2">Exocyst complex component EXOC6/Sec15 N-terminal domain-containing protein</fullName>
    </recommendedName>
</protein>
<accession>A0A4P9X4G8</accession>